<dbReference type="Pfam" id="PF00023">
    <property type="entry name" value="Ank"/>
    <property type="match status" value="3"/>
</dbReference>
<dbReference type="GO" id="GO:0046873">
    <property type="term" value="F:metal ion transmembrane transporter activity"/>
    <property type="evidence" value="ECO:0007669"/>
    <property type="project" value="InterPro"/>
</dbReference>
<accession>A0A3D8Q6L5</accession>
<feature type="repeat" description="ANK" evidence="3">
    <location>
        <begin position="187"/>
        <end position="216"/>
    </location>
</feature>
<dbReference type="PANTHER" id="PTHR23206:SF7">
    <property type="entry name" value="PROTEIN KINASE DOMAIN-CONTAINING PROTEIN"/>
    <property type="match status" value="1"/>
</dbReference>
<feature type="repeat" description="ANK" evidence="3">
    <location>
        <begin position="19"/>
        <end position="51"/>
    </location>
</feature>
<dbReference type="Proteomes" id="UP000256645">
    <property type="component" value="Unassembled WGS sequence"/>
</dbReference>
<feature type="region of interest" description="Disordered" evidence="4">
    <location>
        <begin position="492"/>
        <end position="552"/>
    </location>
</feature>
<dbReference type="STRING" id="1849047.A0A3D8Q6L5"/>
<dbReference type="Gene3D" id="1.20.58.340">
    <property type="entry name" value="Magnesium transport protein CorA, transmembrane region"/>
    <property type="match status" value="1"/>
</dbReference>
<keyword evidence="2 3" id="KW-0040">ANK repeat</keyword>
<feature type="region of interest" description="Disordered" evidence="4">
    <location>
        <begin position="248"/>
        <end position="267"/>
    </location>
</feature>
<keyword evidence="5" id="KW-1133">Transmembrane helix</keyword>
<feature type="transmembrane region" description="Helical" evidence="5">
    <location>
        <begin position="805"/>
        <end position="827"/>
    </location>
</feature>
<feature type="region of interest" description="Disordered" evidence="4">
    <location>
        <begin position="925"/>
        <end position="953"/>
    </location>
</feature>
<keyword evidence="5" id="KW-0472">Membrane</keyword>
<feature type="repeat" description="ANK" evidence="3">
    <location>
        <begin position="55"/>
        <end position="84"/>
    </location>
</feature>
<proteinExistence type="predicted"/>
<feature type="repeat" description="ANK" evidence="3">
    <location>
        <begin position="118"/>
        <end position="150"/>
    </location>
</feature>
<feature type="repeat" description="ANK" evidence="3">
    <location>
        <begin position="151"/>
        <end position="183"/>
    </location>
</feature>
<dbReference type="InterPro" id="IPR051631">
    <property type="entry name" value="Ankyrin-KH/SAM_domain"/>
</dbReference>
<dbReference type="InterPro" id="IPR002110">
    <property type="entry name" value="Ankyrin_rpt"/>
</dbReference>
<dbReference type="GO" id="GO:0016020">
    <property type="term" value="C:membrane"/>
    <property type="evidence" value="ECO:0007669"/>
    <property type="project" value="InterPro"/>
</dbReference>
<evidence type="ECO:0000313" key="6">
    <source>
        <dbReference type="EMBL" id="RDW57463.1"/>
    </source>
</evidence>
<dbReference type="OrthoDB" id="5428966at2759"/>
<evidence type="ECO:0000313" key="7">
    <source>
        <dbReference type="Proteomes" id="UP000256645"/>
    </source>
</evidence>
<keyword evidence="5" id="KW-0812">Transmembrane</keyword>
<feature type="repeat" description="ANK" evidence="3">
    <location>
        <begin position="85"/>
        <end position="117"/>
    </location>
</feature>
<dbReference type="EMBL" id="PDLM01000021">
    <property type="protein sequence ID" value="RDW57463.1"/>
    <property type="molecule type" value="Genomic_DNA"/>
</dbReference>
<evidence type="ECO:0000256" key="1">
    <source>
        <dbReference type="ARBA" id="ARBA00022737"/>
    </source>
</evidence>
<dbReference type="Pfam" id="PF12796">
    <property type="entry name" value="Ank_2"/>
    <property type="match status" value="1"/>
</dbReference>
<evidence type="ECO:0000256" key="4">
    <source>
        <dbReference type="SAM" id="MobiDB-lite"/>
    </source>
</evidence>
<keyword evidence="7" id="KW-1185">Reference proteome</keyword>
<dbReference type="InterPro" id="IPR036770">
    <property type="entry name" value="Ankyrin_rpt-contain_sf"/>
</dbReference>
<dbReference type="PANTHER" id="PTHR23206">
    <property type="entry name" value="MASK PROTEIN"/>
    <property type="match status" value="1"/>
</dbReference>
<evidence type="ECO:0000256" key="5">
    <source>
        <dbReference type="SAM" id="Phobius"/>
    </source>
</evidence>
<evidence type="ECO:0000256" key="2">
    <source>
        <dbReference type="ARBA" id="ARBA00023043"/>
    </source>
</evidence>
<dbReference type="InterPro" id="IPR002523">
    <property type="entry name" value="MgTranspt_CorA/ZnTranspt_ZntB"/>
</dbReference>
<sequence length="953" mass="107399">MDSLRQETADTLDKKCGEDRHKALYLASQEGNEGAVEQLLSDGADVNASSGPLGSALQVASYGGHEQIVKLLLEKDVDVNAQGGRFGSALQAAAAEGCKHIVELLLDKGADINAQGGDFGNALQAASYKGDGQLVKLLLEKGANVNNQGGYHGNALYAASYEGHRHIVQLLLENGADVNAENPLCGSALHAAAQGNHEDVIKVLLSHGADSTVTNDLGLTARDIAFRKKSDSIVKLFDKPPLVDSIQQSTKCTDQLKQGPPNQPSNQEADIFKEYNACLRYWSADVLEEKSISVFELIYQNYTEKTVENNKKIIDEKLAIRWIHLPANNDLIDRLCFMEGRDESYCKTIKAFVKDNFNKQSTSINNTSFRLPSFNVERFQETRHRISLVMPYFDFESKESYQIITEEGKTEKEKEENRKKHLRHVCKKDLYLPQTLDESYYPGLIPSKGEEDKSFDQVVYRYTLERRNEWNETQTNEKLLREAHQRLELNTAAACIPDGPPSKYRSDDLDGVGLNHQVDKLGQTELKPSQEPAAPNLPGSPPGVNDDCRRRKKKIDKGPTVSILMVHPLWLWKIDDRTIITAFSERGHKGDESADCTLLNLIKRSSNKVVIRSSDQLVALIVLRCIRYVDIPYKAGLQELVFSIFEASIAKMSEKVVGFHNKFSESLKQKIGGCKYSIEEEIECLREIKDIRDEINMIHNVLYKQKEVYECITNTMEGELKEKIRLSEKKQEIQEGQKETHQYNMVCFCDDFKYDKTIYTLENRIKRLDHDTKRVEDFLNHLLDLVQKQSNLNEAASTSKQAKAVLVFTVVTVVFTPLSFMAGLFALPISDQFPQSRNGTNSFSTKYIGKWMTTGEIATLLAIVLGILIALKRFPKWVQKFFFLNKQTMDVLRQVKLSRGSQDKSEKWNDGSQTQTLLVAEGDVPTITPIPSTTEAVTRHHRKKPGDLESGFE</sequence>
<dbReference type="SUPFAM" id="SSF48403">
    <property type="entry name" value="Ankyrin repeat"/>
    <property type="match status" value="1"/>
</dbReference>
<dbReference type="Gene3D" id="1.25.40.20">
    <property type="entry name" value="Ankyrin repeat-containing domain"/>
    <property type="match status" value="1"/>
</dbReference>
<gene>
    <name evidence="6" type="ORF">BP6252_13801</name>
</gene>
<name>A0A3D8Q6L5_9HELO</name>
<dbReference type="SMART" id="SM00248">
    <property type="entry name" value="ANK"/>
    <property type="match status" value="6"/>
</dbReference>
<dbReference type="PROSITE" id="PS50297">
    <property type="entry name" value="ANK_REP_REGION"/>
    <property type="match status" value="5"/>
</dbReference>
<keyword evidence="1" id="KW-0677">Repeat</keyword>
<dbReference type="GO" id="GO:0005737">
    <property type="term" value="C:cytoplasm"/>
    <property type="evidence" value="ECO:0007669"/>
    <property type="project" value="TreeGrafter"/>
</dbReference>
<reference evidence="6 7" key="1">
    <citation type="journal article" date="2018" name="IMA Fungus">
        <title>IMA Genome-F 9: Draft genome sequence of Annulohypoxylon stygium, Aspergillus mulundensis, Berkeleyomyces basicola (syn. Thielaviopsis basicola), Ceratocystis smalleyi, two Cercospora beticola strains, Coleophoma cylindrospora, Fusarium fracticaudum, Phialophora cf. hyalina, and Morchella septimelata.</title>
        <authorList>
            <person name="Wingfield B.D."/>
            <person name="Bills G.F."/>
            <person name="Dong Y."/>
            <person name="Huang W."/>
            <person name="Nel W.J."/>
            <person name="Swalarsk-Parry B.S."/>
            <person name="Vaghefi N."/>
            <person name="Wilken P.M."/>
            <person name="An Z."/>
            <person name="de Beer Z.W."/>
            <person name="De Vos L."/>
            <person name="Chen L."/>
            <person name="Duong T.A."/>
            <person name="Gao Y."/>
            <person name="Hammerbacher A."/>
            <person name="Kikkert J.R."/>
            <person name="Li Y."/>
            <person name="Li H."/>
            <person name="Li K."/>
            <person name="Li Q."/>
            <person name="Liu X."/>
            <person name="Ma X."/>
            <person name="Naidoo K."/>
            <person name="Pethybridge S.J."/>
            <person name="Sun J."/>
            <person name="Steenkamp E.T."/>
            <person name="van der Nest M.A."/>
            <person name="van Wyk S."/>
            <person name="Wingfield M.J."/>
            <person name="Xiong C."/>
            <person name="Yue Q."/>
            <person name="Zhang X."/>
        </authorList>
    </citation>
    <scope>NUCLEOTIDE SEQUENCE [LARGE SCALE GENOMIC DNA]</scope>
    <source>
        <strain evidence="6 7">BP6252</strain>
    </source>
</reference>
<feature type="transmembrane region" description="Helical" evidence="5">
    <location>
        <begin position="847"/>
        <end position="871"/>
    </location>
</feature>
<organism evidence="6 7">
    <name type="scientific">Coleophoma cylindrospora</name>
    <dbReference type="NCBI Taxonomy" id="1849047"/>
    <lineage>
        <taxon>Eukaryota</taxon>
        <taxon>Fungi</taxon>
        <taxon>Dikarya</taxon>
        <taxon>Ascomycota</taxon>
        <taxon>Pezizomycotina</taxon>
        <taxon>Leotiomycetes</taxon>
        <taxon>Helotiales</taxon>
        <taxon>Dermateaceae</taxon>
        <taxon>Coleophoma</taxon>
    </lineage>
</organism>
<dbReference type="AlphaFoldDB" id="A0A3D8Q6L5"/>
<evidence type="ECO:0000256" key="3">
    <source>
        <dbReference type="PROSITE-ProRule" id="PRU00023"/>
    </source>
</evidence>
<dbReference type="Pfam" id="PF01544">
    <property type="entry name" value="CorA"/>
    <property type="match status" value="1"/>
</dbReference>
<dbReference type="PROSITE" id="PS50088">
    <property type="entry name" value="ANK_REPEAT"/>
    <property type="match status" value="6"/>
</dbReference>
<protein>
    <submittedName>
        <fullName evidence="6">Uncharacterized protein</fullName>
    </submittedName>
</protein>
<comment type="caution">
    <text evidence="6">The sequence shown here is derived from an EMBL/GenBank/DDBJ whole genome shotgun (WGS) entry which is preliminary data.</text>
</comment>